<evidence type="ECO:0000256" key="2">
    <source>
        <dbReference type="ARBA" id="ARBA00022617"/>
    </source>
</evidence>
<protein>
    <submittedName>
        <fullName evidence="11">Cytochrome c peroxidase</fullName>
        <ecNumber evidence="11">1.11.1.5</ecNumber>
    </submittedName>
</protein>
<keyword evidence="2 8" id="KW-0349">Heme</keyword>
<keyword evidence="12" id="KW-1185">Reference proteome</keyword>
<dbReference type="Gene3D" id="1.10.760.10">
    <property type="entry name" value="Cytochrome c-like domain"/>
    <property type="match status" value="2"/>
</dbReference>
<dbReference type="RefSeq" id="WP_342830106.1">
    <property type="nucleotide sequence ID" value="NZ_JBANDC010000010.1"/>
</dbReference>
<reference evidence="11 12" key="1">
    <citation type="submission" date="2024-02" db="EMBL/GenBank/DDBJ databases">
        <title>Draft genome sequence of Collimonas sp. strain H4R21, an effective mineral-weathering bacterial strain isolated from the beech rhizosphere.</title>
        <authorList>
            <person name="Morin E."/>
            <person name="Uroz S."/>
            <person name="Leveau J.H.J."/>
            <person name="Kumar R."/>
            <person name="Rey M.W."/>
            <person name="Pham J."/>
        </authorList>
    </citation>
    <scope>NUCLEOTIDE SEQUENCE [LARGE SCALE GENOMIC DNA]</scope>
    <source>
        <strain evidence="11 12">H4R21</strain>
    </source>
</reference>
<evidence type="ECO:0000256" key="8">
    <source>
        <dbReference type="PROSITE-ProRule" id="PRU00433"/>
    </source>
</evidence>
<keyword evidence="3 8" id="KW-0479">Metal-binding</keyword>
<evidence type="ECO:0000259" key="10">
    <source>
        <dbReference type="PROSITE" id="PS51007"/>
    </source>
</evidence>
<dbReference type="PROSITE" id="PS51257">
    <property type="entry name" value="PROKAR_LIPOPROTEIN"/>
    <property type="match status" value="1"/>
</dbReference>
<dbReference type="PROSITE" id="PS51007">
    <property type="entry name" value="CYTC"/>
    <property type="match status" value="2"/>
</dbReference>
<evidence type="ECO:0000256" key="9">
    <source>
        <dbReference type="SAM" id="SignalP"/>
    </source>
</evidence>
<keyword evidence="6 11" id="KW-0560">Oxidoreductase</keyword>
<evidence type="ECO:0000256" key="1">
    <source>
        <dbReference type="ARBA" id="ARBA00004418"/>
    </source>
</evidence>
<comment type="caution">
    <text evidence="11">The sequence shown here is derived from an EMBL/GenBank/DDBJ whole genome shotgun (WGS) entry which is preliminary data.</text>
</comment>
<evidence type="ECO:0000313" key="11">
    <source>
        <dbReference type="EMBL" id="MEM4988788.1"/>
    </source>
</evidence>
<dbReference type="PANTHER" id="PTHR30600">
    <property type="entry name" value="CYTOCHROME C PEROXIDASE-RELATED"/>
    <property type="match status" value="1"/>
</dbReference>
<sequence>MKLPLLALCLLASALTACRRADESGAAPAADGTLGLPPLTVPHAAVPSPAQVELGRKLFMDRRLSYNDTMSCAMCHVPEQGFTSNELATPIGFEGQSLRRNAPTLLNVAYVQRLFHDGRENSLENQAWGPLLATNEMANPSADHVIGKIKALPDYRHMFEFAFNGREADRETIGAALAGYERTLLSGDSRFDRWHYGQVKTAMNSNEQAGFCIFSGKANCIACHSMDKNNALFTDGRFHNTGVGWLAGTEKAMAMRAVQLAPGLRVTMDERTLQSISEAASSDAGRYEVTHNAADRGSYRTPTLRNIALTAPYMHDGSLATLEQVIEFYERGGKDNPGKDALLKPLHLSTGEKRDLLAFLRALTGDNATSLAVQARAAASGGNTIESVRDLAIEERGLLGKP</sequence>
<proteinExistence type="predicted"/>
<feature type="chain" id="PRO_5045766791" evidence="9">
    <location>
        <begin position="22"/>
        <end position="402"/>
    </location>
</feature>
<dbReference type="SUPFAM" id="SSF46626">
    <property type="entry name" value="Cytochrome c"/>
    <property type="match status" value="2"/>
</dbReference>
<keyword evidence="11" id="KW-0575">Peroxidase</keyword>
<dbReference type="InterPro" id="IPR036909">
    <property type="entry name" value="Cyt_c-like_dom_sf"/>
</dbReference>
<organism evidence="11 12">
    <name type="scientific">Collimonas rhizosphaerae</name>
    <dbReference type="NCBI Taxonomy" id="3126357"/>
    <lineage>
        <taxon>Bacteria</taxon>
        <taxon>Pseudomonadati</taxon>
        <taxon>Pseudomonadota</taxon>
        <taxon>Betaproteobacteria</taxon>
        <taxon>Burkholderiales</taxon>
        <taxon>Oxalobacteraceae</taxon>
        <taxon>Collimonas</taxon>
    </lineage>
</organism>
<keyword evidence="4 9" id="KW-0732">Signal</keyword>
<dbReference type="PIRSF" id="PIRSF000294">
    <property type="entry name" value="Cytochrome-c_peroxidase"/>
    <property type="match status" value="1"/>
</dbReference>
<evidence type="ECO:0000256" key="6">
    <source>
        <dbReference type="ARBA" id="ARBA00023002"/>
    </source>
</evidence>
<name>A0ABU9PXR5_9BURK</name>
<dbReference type="PANTHER" id="PTHR30600:SF10">
    <property type="entry name" value="BLL6722 PROTEIN"/>
    <property type="match status" value="1"/>
</dbReference>
<gene>
    <name evidence="11" type="ORF">V8G57_15450</name>
</gene>
<dbReference type="GO" id="GO:0004130">
    <property type="term" value="F:cytochrome-c peroxidase activity"/>
    <property type="evidence" value="ECO:0007669"/>
    <property type="project" value="UniProtKB-EC"/>
</dbReference>
<dbReference type="InterPro" id="IPR026259">
    <property type="entry name" value="MauG/Cytc_peroxidase"/>
</dbReference>
<evidence type="ECO:0000256" key="5">
    <source>
        <dbReference type="ARBA" id="ARBA00022764"/>
    </source>
</evidence>
<feature type="signal peptide" evidence="9">
    <location>
        <begin position="1"/>
        <end position="21"/>
    </location>
</feature>
<evidence type="ECO:0000313" key="12">
    <source>
        <dbReference type="Proteomes" id="UP001495910"/>
    </source>
</evidence>
<evidence type="ECO:0000256" key="3">
    <source>
        <dbReference type="ARBA" id="ARBA00022723"/>
    </source>
</evidence>
<evidence type="ECO:0000256" key="4">
    <source>
        <dbReference type="ARBA" id="ARBA00022729"/>
    </source>
</evidence>
<keyword evidence="7 8" id="KW-0408">Iron</keyword>
<feature type="domain" description="Cytochrome c" evidence="10">
    <location>
        <begin position="205"/>
        <end position="364"/>
    </location>
</feature>
<dbReference type="InterPro" id="IPR051395">
    <property type="entry name" value="Cytochrome_c_Peroxidase/MauG"/>
</dbReference>
<dbReference type="EC" id="1.11.1.5" evidence="11"/>
<accession>A0ABU9PXR5</accession>
<dbReference type="Pfam" id="PF03150">
    <property type="entry name" value="CCP_MauG"/>
    <property type="match status" value="1"/>
</dbReference>
<dbReference type="Proteomes" id="UP001495910">
    <property type="component" value="Unassembled WGS sequence"/>
</dbReference>
<keyword evidence="5" id="KW-0574">Periplasm</keyword>
<dbReference type="InterPro" id="IPR004852">
    <property type="entry name" value="Di-haem_cyt_c_peroxidsae"/>
</dbReference>
<feature type="domain" description="Cytochrome c" evidence="10">
    <location>
        <begin position="50"/>
        <end position="153"/>
    </location>
</feature>
<comment type="subcellular location">
    <subcellularLocation>
        <location evidence="1">Periplasm</location>
    </subcellularLocation>
</comment>
<dbReference type="InterPro" id="IPR009056">
    <property type="entry name" value="Cyt_c-like_dom"/>
</dbReference>
<dbReference type="EMBL" id="JBANDC010000010">
    <property type="protein sequence ID" value="MEM4988788.1"/>
    <property type="molecule type" value="Genomic_DNA"/>
</dbReference>
<evidence type="ECO:0000256" key="7">
    <source>
        <dbReference type="ARBA" id="ARBA00023004"/>
    </source>
</evidence>